<accession>A0A803Q6A0</accession>
<feature type="compositionally biased region" description="Basic and acidic residues" evidence="1">
    <location>
        <begin position="113"/>
        <end position="122"/>
    </location>
</feature>
<reference evidence="2" key="2">
    <citation type="submission" date="2021-03" db="UniProtKB">
        <authorList>
            <consortium name="EnsemblPlants"/>
        </authorList>
    </citation>
    <scope>IDENTIFICATION</scope>
</reference>
<organism evidence="2 3">
    <name type="scientific">Cannabis sativa</name>
    <name type="common">Hemp</name>
    <name type="synonym">Marijuana</name>
    <dbReference type="NCBI Taxonomy" id="3483"/>
    <lineage>
        <taxon>Eukaryota</taxon>
        <taxon>Viridiplantae</taxon>
        <taxon>Streptophyta</taxon>
        <taxon>Embryophyta</taxon>
        <taxon>Tracheophyta</taxon>
        <taxon>Spermatophyta</taxon>
        <taxon>Magnoliopsida</taxon>
        <taxon>eudicotyledons</taxon>
        <taxon>Gunneridae</taxon>
        <taxon>Pentapetalae</taxon>
        <taxon>rosids</taxon>
        <taxon>fabids</taxon>
        <taxon>Rosales</taxon>
        <taxon>Cannabaceae</taxon>
        <taxon>Cannabis</taxon>
    </lineage>
</organism>
<feature type="compositionally biased region" description="Basic and acidic residues" evidence="1">
    <location>
        <begin position="96"/>
        <end position="106"/>
    </location>
</feature>
<dbReference type="Gramene" id="evm.model.07.751">
    <property type="protein sequence ID" value="cds.evm.model.07.751"/>
    <property type="gene ID" value="evm.TU.07.751"/>
</dbReference>
<dbReference type="AlphaFoldDB" id="A0A803Q6A0"/>
<name>A0A803Q6A0_CANSA</name>
<dbReference type="Proteomes" id="UP000596661">
    <property type="component" value="Chromosome 7"/>
</dbReference>
<sequence length="122" mass="13718">MVEFEFTSKRIPLEGNRRTRRAMEKRTTTPSTNSESKEVRVVEATHLQGMRTRLRVHCSYTLATRDHTPATRDHTPATGDHTPTAKDHTPATGDHLTPDKGTERKATSCTYDVKLESDTLSP</sequence>
<feature type="region of interest" description="Disordered" evidence="1">
    <location>
        <begin position="63"/>
        <end position="122"/>
    </location>
</feature>
<proteinExistence type="predicted"/>
<protein>
    <submittedName>
        <fullName evidence="2">Uncharacterized protein</fullName>
    </submittedName>
</protein>
<dbReference type="EnsemblPlants" id="evm.model.07.751">
    <property type="protein sequence ID" value="cds.evm.model.07.751"/>
    <property type="gene ID" value="evm.TU.07.751"/>
</dbReference>
<keyword evidence="3" id="KW-1185">Reference proteome</keyword>
<feature type="compositionally biased region" description="Basic and acidic residues" evidence="1">
    <location>
        <begin position="1"/>
        <end position="27"/>
    </location>
</feature>
<evidence type="ECO:0000313" key="3">
    <source>
        <dbReference type="Proteomes" id="UP000596661"/>
    </source>
</evidence>
<feature type="region of interest" description="Disordered" evidence="1">
    <location>
        <begin position="1"/>
        <end position="38"/>
    </location>
</feature>
<feature type="compositionally biased region" description="Basic and acidic residues" evidence="1">
    <location>
        <begin position="64"/>
        <end position="75"/>
    </location>
</feature>
<reference evidence="2" key="1">
    <citation type="submission" date="2018-11" db="EMBL/GenBank/DDBJ databases">
        <authorList>
            <person name="Grassa J C."/>
        </authorList>
    </citation>
    <scope>NUCLEOTIDE SEQUENCE [LARGE SCALE GENOMIC DNA]</scope>
</reference>
<evidence type="ECO:0000313" key="2">
    <source>
        <dbReference type="EnsemblPlants" id="cds.evm.model.07.751"/>
    </source>
</evidence>
<dbReference type="EMBL" id="UZAU01000646">
    <property type="status" value="NOT_ANNOTATED_CDS"/>
    <property type="molecule type" value="Genomic_DNA"/>
</dbReference>
<evidence type="ECO:0000256" key="1">
    <source>
        <dbReference type="SAM" id="MobiDB-lite"/>
    </source>
</evidence>